<evidence type="ECO:0000256" key="2">
    <source>
        <dbReference type="ARBA" id="ARBA00022676"/>
    </source>
</evidence>
<evidence type="ECO:0000256" key="1">
    <source>
        <dbReference type="ARBA" id="ARBA00006962"/>
    </source>
</evidence>
<keyword evidence="3" id="KW-0808">Transferase</keyword>
<dbReference type="InterPro" id="IPR048284">
    <property type="entry name" value="EryCIII-like_N"/>
</dbReference>
<evidence type="ECO:0000256" key="3">
    <source>
        <dbReference type="ARBA" id="ARBA00022679"/>
    </source>
</evidence>
<dbReference type="GO" id="GO:0008194">
    <property type="term" value="F:UDP-glycosyltransferase activity"/>
    <property type="evidence" value="ECO:0007669"/>
    <property type="project" value="InterPro"/>
</dbReference>
<evidence type="ECO:0000313" key="7">
    <source>
        <dbReference type="Proteomes" id="UP000325787"/>
    </source>
</evidence>
<dbReference type="EMBL" id="CP034550">
    <property type="protein sequence ID" value="QFZ18294.1"/>
    <property type="molecule type" value="Genomic_DNA"/>
</dbReference>
<keyword evidence="7" id="KW-1185">Reference proteome</keyword>
<dbReference type="GO" id="GO:0017000">
    <property type="term" value="P:antibiotic biosynthetic process"/>
    <property type="evidence" value="ECO:0007669"/>
    <property type="project" value="UniProtKB-ARBA"/>
</dbReference>
<dbReference type="Gene3D" id="3.40.50.2000">
    <property type="entry name" value="Glycogen Phosphorylase B"/>
    <property type="match status" value="2"/>
</dbReference>
<dbReference type="PANTHER" id="PTHR48050:SF13">
    <property type="entry name" value="STEROL 3-BETA-GLUCOSYLTRANSFERASE UGT80A2"/>
    <property type="match status" value="1"/>
</dbReference>
<evidence type="ECO:0000313" key="6">
    <source>
        <dbReference type="EMBL" id="QFZ18294.1"/>
    </source>
</evidence>
<dbReference type="GO" id="GO:0016758">
    <property type="term" value="F:hexosyltransferase activity"/>
    <property type="evidence" value="ECO:0007669"/>
    <property type="project" value="UniProtKB-ARBA"/>
</dbReference>
<dbReference type="Pfam" id="PF21036">
    <property type="entry name" value="EryCIII-like_N"/>
    <property type="match status" value="1"/>
</dbReference>
<gene>
    <name evidence="6" type="ORF">EKG83_13100</name>
</gene>
<feature type="domain" description="Erythromycin biosynthesis protein CIII-like C-terminal" evidence="4">
    <location>
        <begin position="379"/>
        <end position="525"/>
    </location>
</feature>
<dbReference type="Pfam" id="PF06722">
    <property type="entry name" value="EryCIII-like_C"/>
    <property type="match status" value="1"/>
</dbReference>
<feature type="domain" description="Erythromycin biosynthesis protein CIII-like N-terminal" evidence="5">
    <location>
        <begin position="175"/>
        <end position="364"/>
    </location>
</feature>
<keyword evidence="2" id="KW-0328">Glycosyltransferase</keyword>
<dbReference type="PANTHER" id="PTHR48050">
    <property type="entry name" value="STEROL 3-BETA-GLUCOSYLTRANSFERASE"/>
    <property type="match status" value="1"/>
</dbReference>
<sequence length="533" mass="55485">MYGRPRLATLRACSGEGVRRYRSRAVPGTAMSVKTICSRGGTAPACAAVAAGAVASRITASPWCGRRDRRVMAGPIRRRSRTTNPHSLPYHYLYQKYHDFTPVREPTKPTILINCRSNAMYSLSITARVRRRPTSGPRTGRRRCPATDEGESQMRVMVTCCPAPSHLYPVVPLAWALRAAGHRVLVVAPGNLRAAVVGAGLPFAASHPAATIVGAMLADRSPAGPADLAIGDHAMGLGFARLARAVLPGASAAAEWWRPDVVVTDPTAFEGVVVAAARGLPLVEHRWGLPIAPGITASARSALLAGAPVPWTPPSLVLDVCPPSFDIARGPRDRGMAYVPYNGAEDVEAWMHERAGPRVCVTLGTVLPNFPWAATTLSAVLDGLAALPVEVVVAVDPAAWQRLSDRVARPPNAVAVGRFPLDQVLPGCAAVVHHGGGGTTMTALARGVPQLVLPHFADQFANAAQVGAAGVGDALAVDGLTPAAVADRVTALVERPSFAARATAVAEEVAGQPPPGSVVPLLAELAAAATGAR</sequence>
<dbReference type="CDD" id="cd03784">
    <property type="entry name" value="GT1_Gtf-like"/>
    <property type="match status" value="1"/>
</dbReference>
<protein>
    <submittedName>
        <fullName evidence="6">DUF1205 domain-containing protein</fullName>
    </submittedName>
</protein>
<accession>A0A5Q0GXQ1</accession>
<dbReference type="SUPFAM" id="SSF53756">
    <property type="entry name" value="UDP-Glycosyltransferase/glycogen phosphorylase"/>
    <property type="match status" value="1"/>
</dbReference>
<dbReference type="InterPro" id="IPR010610">
    <property type="entry name" value="EryCIII-like_C"/>
</dbReference>
<comment type="similarity">
    <text evidence="1">Belongs to the glycosyltransferase 28 family.</text>
</comment>
<reference evidence="7" key="1">
    <citation type="journal article" date="2021" name="Curr. Microbiol.">
        <title>Complete genome of nocamycin-producing strain Saccharothrix syringae NRRL B-16468 reveals the biosynthetic potential for secondary metabolites.</title>
        <authorList>
            <person name="Mo X."/>
            <person name="Yang S."/>
        </authorList>
    </citation>
    <scope>NUCLEOTIDE SEQUENCE [LARGE SCALE GENOMIC DNA]</scope>
    <source>
        <strain evidence="7">ATCC 51364 / DSM 43886 / JCM 6844 / KCTC 9398 / NBRC 14523 / NRRL B-16468 / INA 2240</strain>
    </source>
</reference>
<dbReference type="InterPro" id="IPR050426">
    <property type="entry name" value="Glycosyltransferase_28"/>
</dbReference>
<dbReference type="KEGG" id="ssyi:EKG83_13100"/>
<dbReference type="Proteomes" id="UP000325787">
    <property type="component" value="Chromosome"/>
</dbReference>
<name>A0A5Q0GXQ1_SACSY</name>
<organism evidence="6 7">
    <name type="scientific">Saccharothrix syringae</name>
    <name type="common">Nocardiopsis syringae</name>
    <dbReference type="NCBI Taxonomy" id="103733"/>
    <lineage>
        <taxon>Bacteria</taxon>
        <taxon>Bacillati</taxon>
        <taxon>Actinomycetota</taxon>
        <taxon>Actinomycetes</taxon>
        <taxon>Pseudonocardiales</taxon>
        <taxon>Pseudonocardiaceae</taxon>
        <taxon>Saccharothrix</taxon>
    </lineage>
</organism>
<evidence type="ECO:0000259" key="5">
    <source>
        <dbReference type="Pfam" id="PF21036"/>
    </source>
</evidence>
<dbReference type="AlphaFoldDB" id="A0A5Q0GXQ1"/>
<dbReference type="InterPro" id="IPR002213">
    <property type="entry name" value="UDP_glucos_trans"/>
</dbReference>
<evidence type="ECO:0000259" key="4">
    <source>
        <dbReference type="Pfam" id="PF06722"/>
    </source>
</evidence>
<proteinExistence type="inferred from homology"/>